<dbReference type="InterPro" id="IPR007402">
    <property type="entry name" value="DUF455"/>
</dbReference>
<protein>
    <submittedName>
        <fullName evidence="1">Ferritin-like domain-containing protein</fullName>
    </submittedName>
</protein>
<keyword evidence="2" id="KW-1185">Reference proteome</keyword>
<dbReference type="Pfam" id="PF04305">
    <property type="entry name" value="DUF455"/>
    <property type="match status" value="1"/>
</dbReference>
<evidence type="ECO:0000313" key="1">
    <source>
        <dbReference type="EMBL" id="MBH0239221.1"/>
    </source>
</evidence>
<organism evidence="1 2">
    <name type="scientific">Methylobrevis albus</name>
    <dbReference type="NCBI Taxonomy" id="2793297"/>
    <lineage>
        <taxon>Bacteria</taxon>
        <taxon>Pseudomonadati</taxon>
        <taxon>Pseudomonadota</taxon>
        <taxon>Alphaproteobacteria</taxon>
        <taxon>Hyphomicrobiales</taxon>
        <taxon>Pleomorphomonadaceae</taxon>
        <taxon>Methylobrevis</taxon>
    </lineage>
</organism>
<accession>A0A931I4Q4</accession>
<dbReference type="PANTHER" id="PTHR42782">
    <property type="entry name" value="SI:CH73-314G15.3"/>
    <property type="match status" value="1"/>
</dbReference>
<dbReference type="InterPro" id="IPR009078">
    <property type="entry name" value="Ferritin-like_SF"/>
</dbReference>
<comment type="caution">
    <text evidence="1">The sequence shown here is derived from an EMBL/GenBank/DDBJ whole genome shotgun (WGS) entry which is preliminary data.</text>
</comment>
<dbReference type="InterPro" id="IPR011197">
    <property type="entry name" value="UCP012318"/>
</dbReference>
<dbReference type="AlphaFoldDB" id="A0A931I4Q4"/>
<dbReference type="PIRSF" id="PIRSF012318">
    <property type="entry name" value="UCP012318"/>
    <property type="match status" value="1"/>
</dbReference>
<proteinExistence type="predicted"/>
<evidence type="ECO:0000313" key="2">
    <source>
        <dbReference type="Proteomes" id="UP000631694"/>
    </source>
</evidence>
<dbReference type="PANTHER" id="PTHR42782:SF4">
    <property type="entry name" value="DUF455 DOMAIN-CONTAINING PROTEIN"/>
    <property type="match status" value="1"/>
</dbReference>
<dbReference type="Proteomes" id="UP000631694">
    <property type="component" value="Unassembled WGS sequence"/>
</dbReference>
<dbReference type="RefSeq" id="WP_197312305.1">
    <property type="nucleotide sequence ID" value="NZ_JADZLT010000053.1"/>
</dbReference>
<dbReference type="SUPFAM" id="SSF47240">
    <property type="entry name" value="Ferritin-like"/>
    <property type="match status" value="1"/>
</dbReference>
<dbReference type="EMBL" id="JADZLT010000053">
    <property type="protein sequence ID" value="MBH0239221.1"/>
    <property type="molecule type" value="Genomic_DNA"/>
</dbReference>
<gene>
    <name evidence="1" type="ORF">I5731_15450</name>
</gene>
<reference evidence="1" key="1">
    <citation type="submission" date="2020-12" db="EMBL/GenBank/DDBJ databases">
        <title>Methylobrevis albus sp. nov., isolated from fresh water lack sediment.</title>
        <authorList>
            <person name="Zou Q."/>
        </authorList>
    </citation>
    <scope>NUCLEOTIDE SEQUENCE</scope>
    <source>
        <strain evidence="1">L22</strain>
    </source>
</reference>
<sequence length="283" mass="30982">MTDAGTTAGDDTPTPDTLRESARLVVATADLDAKVDLAYATAKAWFSRRLGRGSGRVGPALAERPGRPEKPVLLAPRDMPRRSSVGLAGRIALVHSLAHIELNAVDLTWDLVARFVDQPVPRSFFDDWVQVGLEEAKHFSMLAERLRELGAAYGDLPAHDGLWQAAEATGFDLRARLAVIPLVLEARGLDVTPVMADKVRAGGDDRTAAILDVIYRDEKRHVAFGAKWFRFLCDRDGVPPEPAFHDLVRRCFRGALKPPFNDRARSEAGLTPGFYKPLAVLKG</sequence>
<dbReference type="CDD" id="cd00657">
    <property type="entry name" value="Ferritin_like"/>
    <property type="match status" value="1"/>
</dbReference>
<name>A0A931I4Q4_9HYPH</name>